<name>A0A3D9V440_THECX</name>
<dbReference type="EMBL" id="QTUC01000001">
    <property type="protein sequence ID" value="REF36136.1"/>
    <property type="molecule type" value="Genomic_DNA"/>
</dbReference>
<comment type="caution">
    <text evidence="1">The sequence shown here is derived from an EMBL/GenBank/DDBJ whole genome shotgun (WGS) entry which is preliminary data.</text>
</comment>
<evidence type="ECO:0000313" key="1">
    <source>
        <dbReference type="EMBL" id="REF36136.1"/>
    </source>
</evidence>
<dbReference type="InterPro" id="IPR016155">
    <property type="entry name" value="Mopterin_synth/thiamin_S_b"/>
</dbReference>
<dbReference type="Gene3D" id="3.10.20.30">
    <property type="match status" value="1"/>
</dbReference>
<dbReference type="AlphaFoldDB" id="A0A3D9V440"/>
<dbReference type="SUPFAM" id="SSF54285">
    <property type="entry name" value="MoaD/ThiS"/>
    <property type="match status" value="1"/>
</dbReference>
<dbReference type="Pfam" id="PF02597">
    <property type="entry name" value="ThiS"/>
    <property type="match status" value="1"/>
</dbReference>
<dbReference type="RefSeq" id="WP_211310525.1">
    <property type="nucleotide sequence ID" value="NZ_QTUC01000001.1"/>
</dbReference>
<evidence type="ECO:0000313" key="2">
    <source>
        <dbReference type="Proteomes" id="UP000256485"/>
    </source>
</evidence>
<accession>A0A3D9V440</accession>
<sequence length="89" mass="9428">MPSPVMVTVRYWAAAKEAAGLAEEQVRATTLAEALTLLRARHADRPRFAPVLAMCSVLIDGDPVGRRDPASVSLREGACVEVLPPFAGG</sequence>
<dbReference type="InterPro" id="IPR012675">
    <property type="entry name" value="Beta-grasp_dom_sf"/>
</dbReference>
<dbReference type="Proteomes" id="UP000256485">
    <property type="component" value="Unassembled WGS sequence"/>
</dbReference>
<dbReference type="InterPro" id="IPR003749">
    <property type="entry name" value="ThiS/MoaD-like"/>
</dbReference>
<keyword evidence="2" id="KW-1185">Reference proteome</keyword>
<reference evidence="1 2" key="1">
    <citation type="submission" date="2018-08" db="EMBL/GenBank/DDBJ databases">
        <title>Sequencing the genomes of 1000 actinobacteria strains.</title>
        <authorList>
            <person name="Klenk H.-P."/>
        </authorList>
    </citation>
    <scope>NUCLEOTIDE SEQUENCE [LARGE SCALE GENOMIC DNA]</scope>
    <source>
        <strain evidence="1 2">DSM 22891</strain>
    </source>
</reference>
<proteinExistence type="predicted"/>
<gene>
    <name evidence="1" type="ORF">DFJ64_1536</name>
</gene>
<protein>
    <submittedName>
        <fullName evidence="1">Molybdopterin converting factor small subunit</fullName>
    </submittedName>
</protein>
<organism evidence="1 2">
    <name type="scientific">Thermasporomyces composti</name>
    <dbReference type="NCBI Taxonomy" id="696763"/>
    <lineage>
        <taxon>Bacteria</taxon>
        <taxon>Bacillati</taxon>
        <taxon>Actinomycetota</taxon>
        <taxon>Actinomycetes</taxon>
        <taxon>Propionibacteriales</taxon>
        <taxon>Nocardioidaceae</taxon>
        <taxon>Thermasporomyces</taxon>
    </lineage>
</organism>